<protein>
    <submittedName>
        <fullName evidence="3">Uncharacterized protein LOC112468264</fullName>
    </submittedName>
</protein>
<sequence length="163" mass="18161">MWIEKSCGGSLLLENSTRKGNKRTTDKKIGKDLRGNGSYCGEDQSWIYGGVPDIKRSRQGCVMNLLLFNLYIADLAETSLYPDFGRAVYFPFHDALADGKAAERVFARARRVGRSPARRISDRRRPSDRRSAHGPTGRLTWWIESGRAAAATTATSPSAHTRE</sequence>
<name>A0A6J1RFQ9_9HYME</name>
<feature type="compositionally biased region" description="Basic and acidic residues" evidence="1">
    <location>
        <begin position="119"/>
        <end position="131"/>
    </location>
</feature>
<reference evidence="3" key="1">
    <citation type="submission" date="2025-08" db="UniProtKB">
        <authorList>
            <consortium name="RefSeq"/>
        </authorList>
    </citation>
    <scope>IDENTIFICATION</scope>
    <source>
        <tissue evidence="3">Whole body</tissue>
    </source>
</reference>
<dbReference type="RefSeq" id="XP_024893153.1">
    <property type="nucleotide sequence ID" value="XM_025037385.1"/>
</dbReference>
<keyword evidence="2" id="KW-1185">Reference proteome</keyword>
<evidence type="ECO:0000313" key="3">
    <source>
        <dbReference type="RefSeq" id="XP_024893153.1"/>
    </source>
</evidence>
<dbReference type="GeneID" id="112468264"/>
<dbReference type="AlphaFoldDB" id="A0A6J1RFQ9"/>
<proteinExistence type="predicted"/>
<evidence type="ECO:0000313" key="2">
    <source>
        <dbReference type="Proteomes" id="UP000504618"/>
    </source>
</evidence>
<dbReference type="Proteomes" id="UP000504618">
    <property type="component" value="Unplaced"/>
</dbReference>
<evidence type="ECO:0000256" key="1">
    <source>
        <dbReference type="SAM" id="MobiDB-lite"/>
    </source>
</evidence>
<gene>
    <name evidence="3" type="primary">LOC112468264</name>
</gene>
<feature type="region of interest" description="Disordered" evidence="1">
    <location>
        <begin position="113"/>
        <end position="163"/>
    </location>
</feature>
<organism evidence="2 3">
    <name type="scientific">Temnothorax curvispinosus</name>
    <dbReference type="NCBI Taxonomy" id="300111"/>
    <lineage>
        <taxon>Eukaryota</taxon>
        <taxon>Metazoa</taxon>
        <taxon>Ecdysozoa</taxon>
        <taxon>Arthropoda</taxon>
        <taxon>Hexapoda</taxon>
        <taxon>Insecta</taxon>
        <taxon>Pterygota</taxon>
        <taxon>Neoptera</taxon>
        <taxon>Endopterygota</taxon>
        <taxon>Hymenoptera</taxon>
        <taxon>Apocrita</taxon>
        <taxon>Aculeata</taxon>
        <taxon>Formicoidea</taxon>
        <taxon>Formicidae</taxon>
        <taxon>Myrmicinae</taxon>
        <taxon>Temnothorax</taxon>
    </lineage>
</organism>
<accession>A0A6J1RFQ9</accession>